<dbReference type="EMBL" id="GDIP01206066">
    <property type="protein sequence ID" value="JAJ17336.1"/>
    <property type="molecule type" value="Transcribed_RNA"/>
</dbReference>
<dbReference type="PROSITE" id="PS50219">
    <property type="entry name" value="CNH"/>
    <property type="match status" value="1"/>
</dbReference>
<evidence type="ECO:0000256" key="1">
    <source>
        <dbReference type="ARBA" id="ARBA00004496"/>
    </source>
</evidence>
<reference evidence="5" key="2">
    <citation type="submission" date="2015-10" db="EMBL/GenBank/DDBJ databases">
        <authorList>
            <person name="Gilbert D.G."/>
        </authorList>
    </citation>
    <scope>NUCLEOTIDE SEQUENCE</scope>
</reference>
<keyword evidence="5" id="KW-0675">Receptor</keyword>
<organism evidence="5">
    <name type="scientific">Daphnia magna</name>
    <dbReference type="NCBI Taxonomy" id="35525"/>
    <lineage>
        <taxon>Eukaryota</taxon>
        <taxon>Metazoa</taxon>
        <taxon>Ecdysozoa</taxon>
        <taxon>Arthropoda</taxon>
        <taxon>Crustacea</taxon>
        <taxon>Branchiopoda</taxon>
        <taxon>Diplostraca</taxon>
        <taxon>Cladocera</taxon>
        <taxon>Anomopoda</taxon>
        <taxon>Daphniidae</taxon>
        <taxon>Daphnia</taxon>
    </lineage>
</organism>
<evidence type="ECO:0000313" key="5">
    <source>
        <dbReference type="EMBL" id="JAJ17336.1"/>
    </source>
</evidence>
<evidence type="ECO:0000256" key="2">
    <source>
        <dbReference type="ARBA" id="ARBA00022448"/>
    </source>
</evidence>
<dbReference type="InterPro" id="IPR001180">
    <property type="entry name" value="CNH_dom"/>
</dbReference>
<name>A0A0P5D3N0_9CRUS</name>
<reference evidence="5" key="1">
    <citation type="submission" date="2015-10" db="EMBL/GenBank/DDBJ databases">
        <title>Daphnia magna gene sets from two clonal populations assembled and annotated with EvidentialGene.</title>
        <authorList>
            <person name="Gilbert D."/>
            <person name="Podicheti R."/>
            <person name="Orsini L."/>
            <person name="Colbourne J."/>
            <person name="Pfrender M."/>
        </authorList>
    </citation>
    <scope>NUCLEOTIDE SEQUENCE</scope>
</reference>
<comment type="subcellular location">
    <subcellularLocation>
        <location evidence="1">Cytoplasm</location>
    </subcellularLocation>
</comment>
<dbReference type="Pfam" id="PF10366">
    <property type="entry name" value="Vps39_1"/>
    <property type="match status" value="1"/>
</dbReference>
<dbReference type="Pfam" id="PF00780">
    <property type="entry name" value="CNH"/>
    <property type="match status" value="1"/>
</dbReference>
<dbReference type="InterPro" id="IPR032914">
    <property type="entry name" value="Vam6/VPS39/TRAP1"/>
</dbReference>
<dbReference type="AlphaFoldDB" id="A0A0P5D3N0"/>
<dbReference type="InterPro" id="IPR019452">
    <property type="entry name" value="VPS39/TGF_beta_rcpt-assoc_1"/>
</dbReference>
<keyword evidence="4" id="KW-0653">Protein transport</keyword>
<evidence type="ECO:0000256" key="3">
    <source>
        <dbReference type="ARBA" id="ARBA00022490"/>
    </source>
</evidence>
<dbReference type="GO" id="GO:0005737">
    <property type="term" value="C:cytoplasm"/>
    <property type="evidence" value="ECO:0007669"/>
    <property type="project" value="UniProtKB-SubCell"/>
</dbReference>
<dbReference type="GO" id="GO:0015031">
    <property type="term" value="P:protein transport"/>
    <property type="evidence" value="ECO:0007669"/>
    <property type="project" value="UniProtKB-KW"/>
</dbReference>
<keyword evidence="3" id="KW-0963">Cytoplasm</keyword>
<dbReference type="Pfam" id="PF10367">
    <property type="entry name" value="zf-Vps39_C"/>
    <property type="match status" value="1"/>
</dbReference>
<dbReference type="SUPFAM" id="SSF50978">
    <property type="entry name" value="WD40 repeat-like"/>
    <property type="match status" value="1"/>
</dbReference>
<proteinExistence type="predicted"/>
<evidence type="ECO:0000256" key="4">
    <source>
        <dbReference type="ARBA" id="ARBA00022927"/>
    </source>
</evidence>
<protein>
    <submittedName>
        <fullName evidence="5">Transforming growth factor-beta receptor-associated protein</fullName>
    </submittedName>
</protein>
<keyword evidence="2" id="KW-0813">Transport</keyword>
<sequence length="822" mass="93429">MSIQAFDIIFAGNLPSFFTDASSSATSITCLEICGDFLYLGCKEGCLLRCSFQKSCLLPEQTVIITKAINCYSSNSAITQMKAISALNQLLILSNETLAILDLETLTLVRTLKFKSVTCFHLNENPLSEDPFTIEICAGSKRKILFLHLSEEDVKLVKEVSTSLTPSTLVIDGAHICFAMGFKYCMLDILSGDFQQLFDIDPQQPPLIHRVSKGEFLLNGPGGLGGFVLSQGFSDKPPINFSSPVSALAFHHPYVIAVCRQGIGFYSIIDQQCKQTIAIDNVRSIVNGDGQVFASTQIDLFALLSISWETQFEKLLVENRMEEALELAKNAHISSKEREQHQHMLIDLEKKVALQRFASARFSDAMEMFETCNIDPHEVISLYHNQIFSEEDIRRKALFFFVDFLQRWRIKNLTSDQKTAVDMALLKYLAKNDQEGIELFNFIVDCHTEPNETCDCLKSYGHFHCLATYYASRQKWEEAFCIWDRLMKSDIEDSRFAGYSHVAEQLMKCGDISLVWRFSGEILKRDEEIGAKIFTSEKLACVMPRAVIDYLRNYPRSLRIFLEILVDKKNDEESVHTQLALMYIDDINCTGLNRNNPSHRLTTNKLRSLLRTSQKLELTKLLEKLNTPGFPHEHAIVCGRLGQHSAAINTFINLLQDFDAAEEYCACIEDPKAWNVLLTACVTEAHNQMFDRVVDLLRRRSHQFDVSSALLCLPDSTRFNVIAPFVNFAVREVLHKRRMKLVEKGLQKMDNFSNKYELIKLKTETFSIQNASYCCVCKKKFVATDGFVRYPNGVLTHVNCATNRQICPLTGHLFKIDVQYNS</sequence>
<accession>A0A0P5D3N0</accession>
<dbReference type="GO" id="GO:0016020">
    <property type="term" value="C:membrane"/>
    <property type="evidence" value="ECO:0007669"/>
    <property type="project" value="TreeGrafter"/>
</dbReference>
<dbReference type="InterPro" id="IPR019453">
    <property type="entry name" value="VPS39/TGFA1_Znf"/>
</dbReference>
<dbReference type="PANTHER" id="PTHR12894">
    <property type="entry name" value="CNH DOMAIN CONTAINING"/>
    <property type="match status" value="1"/>
</dbReference>
<dbReference type="GO" id="GO:0006914">
    <property type="term" value="P:autophagy"/>
    <property type="evidence" value="ECO:0007669"/>
    <property type="project" value="TreeGrafter"/>
</dbReference>
<dbReference type="OrthoDB" id="8169718at2759"/>
<dbReference type="InterPro" id="IPR036322">
    <property type="entry name" value="WD40_repeat_dom_sf"/>
</dbReference>
<dbReference type="PANTHER" id="PTHR12894:SF27">
    <property type="entry name" value="TRANSFORMING GROWTH FACTOR-BETA RECEPTOR-ASSOCIATED PROTEIN 1"/>
    <property type="match status" value="1"/>
</dbReference>
<dbReference type="GO" id="GO:0034058">
    <property type="term" value="P:endosomal vesicle fusion"/>
    <property type="evidence" value="ECO:0007669"/>
    <property type="project" value="TreeGrafter"/>
</dbReference>